<dbReference type="InterPro" id="IPR015854">
    <property type="entry name" value="ABC_transpr_LolD-like"/>
</dbReference>
<dbReference type="PROSITE" id="PS50893">
    <property type="entry name" value="ABC_TRANSPORTER_2"/>
    <property type="match status" value="1"/>
</dbReference>
<evidence type="ECO:0000256" key="2">
    <source>
        <dbReference type="ARBA" id="ARBA00022741"/>
    </source>
</evidence>
<evidence type="ECO:0000313" key="5">
    <source>
        <dbReference type="EMBL" id="TCZ78746.1"/>
    </source>
</evidence>
<keyword evidence="1" id="KW-0813">Transport</keyword>
<keyword evidence="6" id="KW-1185">Reference proteome</keyword>
<keyword evidence="2" id="KW-0547">Nucleotide-binding</keyword>
<evidence type="ECO:0000256" key="1">
    <source>
        <dbReference type="ARBA" id="ARBA00022448"/>
    </source>
</evidence>
<dbReference type="SUPFAM" id="SSF52540">
    <property type="entry name" value="P-loop containing nucleoside triphosphate hydrolases"/>
    <property type="match status" value="1"/>
</dbReference>
<keyword evidence="3 5" id="KW-0067">ATP-binding</keyword>
<evidence type="ECO:0000259" key="4">
    <source>
        <dbReference type="PROSITE" id="PS50893"/>
    </source>
</evidence>
<dbReference type="Proteomes" id="UP000295418">
    <property type="component" value="Unassembled WGS sequence"/>
</dbReference>
<dbReference type="GO" id="GO:0005886">
    <property type="term" value="C:plasma membrane"/>
    <property type="evidence" value="ECO:0007669"/>
    <property type="project" value="TreeGrafter"/>
</dbReference>
<dbReference type="OrthoDB" id="9791546at2"/>
<dbReference type="Gene3D" id="3.40.50.300">
    <property type="entry name" value="P-loop containing nucleotide triphosphate hydrolases"/>
    <property type="match status" value="1"/>
</dbReference>
<dbReference type="InterPro" id="IPR003439">
    <property type="entry name" value="ABC_transporter-like_ATP-bd"/>
</dbReference>
<reference evidence="5 6" key="1">
    <citation type="submission" date="2019-03" db="EMBL/GenBank/DDBJ databases">
        <authorList>
            <person name="Kim M.K.M."/>
        </authorList>
    </citation>
    <scope>NUCLEOTIDE SEQUENCE [LARGE SCALE GENOMIC DNA]</scope>
    <source>
        <strain evidence="5 6">18JY21-1</strain>
    </source>
</reference>
<dbReference type="EMBL" id="SKFG01000004">
    <property type="protein sequence ID" value="TCZ78746.1"/>
    <property type="molecule type" value="Genomic_DNA"/>
</dbReference>
<dbReference type="SMART" id="SM00382">
    <property type="entry name" value="AAA"/>
    <property type="match status" value="1"/>
</dbReference>
<dbReference type="GO" id="GO:0022857">
    <property type="term" value="F:transmembrane transporter activity"/>
    <property type="evidence" value="ECO:0007669"/>
    <property type="project" value="TreeGrafter"/>
</dbReference>
<dbReference type="AlphaFoldDB" id="A0A4R4EFA6"/>
<organism evidence="5 6">
    <name type="scientific">Paenibacillus albiflavus</name>
    <dbReference type="NCBI Taxonomy" id="2545760"/>
    <lineage>
        <taxon>Bacteria</taxon>
        <taxon>Bacillati</taxon>
        <taxon>Bacillota</taxon>
        <taxon>Bacilli</taxon>
        <taxon>Bacillales</taxon>
        <taxon>Paenibacillaceae</taxon>
        <taxon>Paenibacillus</taxon>
    </lineage>
</organism>
<dbReference type="GO" id="GO:0016887">
    <property type="term" value="F:ATP hydrolysis activity"/>
    <property type="evidence" value="ECO:0007669"/>
    <property type="project" value="InterPro"/>
</dbReference>
<dbReference type="InterPro" id="IPR017911">
    <property type="entry name" value="MacB-like_ATP-bd"/>
</dbReference>
<dbReference type="PANTHER" id="PTHR24220">
    <property type="entry name" value="IMPORT ATP-BINDING PROTEIN"/>
    <property type="match status" value="1"/>
</dbReference>
<comment type="caution">
    <text evidence="5">The sequence shown here is derived from an EMBL/GenBank/DDBJ whole genome shotgun (WGS) entry which is preliminary data.</text>
</comment>
<dbReference type="InterPro" id="IPR027417">
    <property type="entry name" value="P-loop_NTPase"/>
</dbReference>
<dbReference type="Pfam" id="PF00005">
    <property type="entry name" value="ABC_tran"/>
    <property type="match status" value="1"/>
</dbReference>
<dbReference type="GO" id="GO:0005524">
    <property type="term" value="F:ATP binding"/>
    <property type="evidence" value="ECO:0007669"/>
    <property type="project" value="UniProtKB-KW"/>
</dbReference>
<dbReference type="InterPro" id="IPR003593">
    <property type="entry name" value="AAA+_ATPase"/>
</dbReference>
<dbReference type="PANTHER" id="PTHR24220:SF692">
    <property type="entry name" value="ABC TRANSPORTER DOMAIN-CONTAINING PROTEIN"/>
    <property type="match status" value="1"/>
</dbReference>
<gene>
    <name evidence="5" type="ORF">E0485_06600</name>
</gene>
<dbReference type="GO" id="GO:0098796">
    <property type="term" value="C:membrane protein complex"/>
    <property type="evidence" value="ECO:0007669"/>
    <property type="project" value="UniProtKB-ARBA"/>
</dbReference>
<evidence type="ECO:0000313" key="6">
    <source>
        <dbReference type="Proteomes" id="UP000295418"/>
    </source>
</evidence>
<dbReference type="FunFam" id="3.40.50.300:FF:000032">
    <property type="entry name" value="Export ABC transporter ATP-binding protein"/>
    <property type="match status" value="1"/>
</dbReference>
<feature type="domain" description="ABC transporter" evidence="4">
    <location>
        <begin position="4"/>
        <end position="225"/>
    </location>
</feature>
<name>A0A4R4EFA6_9BACL</name>
<protein>
    <submittedName>
        <fullName evidence="5">ABC transporter ATP-binding protein</fullName>
    </submittedName>
</protein>
<proteinExistence type="predicted"/>
<sequence length="226" mass="25148">MEVIKLTDVDKIYGQGESAVIALREINLTIQKGEFIAVVGSSGSGKSTLLHIIGGLELPTSGTVEVEGEHIYSLDDDALAILRRRKIGLVFQAYNLVPILNVEENIKLPVLLDHEAVDEAYYQDIIQLLGLEHKRYAYPSELSGGLQQRVSIARALIHRPSFILADEPTGNLDSQRSKEVMELLRLSAKRYNQTLLIITHDPHIAEQADRVVTIEDGRIVMERSLS</sequence>
<evidence type="ECO:0000256" key="3">
    <source>
        <dbReference type="ARBA" id="ARBA00022840"/>
    </source>
</evidence>
<dbReference type="RefSeq" id="WP_132417196.1">
    <property type="nucleotide sequence ID" value="NZ_SKFG01000004.1"/>
</dbReference>
<dbReference type="CDD" id="cd03255">
    <property type="entry name" value="ABC_MJ0796_LolCDE_FtsE"/>
    <property type="match status" value="1"/>
</dbReference>
<accession>A0A4R4EFA6</accession>